<dbReference type="AlphaFoldDB" id="A0A1H6F1B6"/>
<proteinExistence type="predicted"/>
<sequence>MEETVSVIATMLGYHHTTTTSTATAASLLEAAESVSATGVSVPVAKARVFGPV</sequence>
<evidence type="ECO:0000313" key="2">
    <source>
        <dbReference type="Proteomes" id="UP000236732"/>
    </source>
</evidence>
<organism evidence="1 2">
    <name type="scientific">Nonomuraea solani</name>
    <dbReference type="NCBI Taxonomy" id="1144553"/>
    <lineage>
        <taxon>Bacteria</taxon>
        <taxon>Bacillati</taxon>
        <taxon>Actinomycetota</taxon>
        <taxon>Actinomycetes</taxon>
        <taxon>Streptosporangiales</taxon>
        <taxon>Streptosporangiaceae</taxon>
        <taxon>Nonomuraea</taxon>
    </lineage>
</organism>
<evidence type="ECO:0000313" key="1">
    <source>
        <dbReference type="EMBL" id="SEH02895.1"/>
    </source>
</evidence>
<accession>A0A1H6F1B6</accession>
<dbReference type="EMBL" id="FNVT01000031">
    <property type="protein sequence ID" value="SEH02895.1"/>
    <property type="molecule type" value="Genomic_DNA"/>
</dbReference>
<dbReference type="Proteomes" id="UP000236732">
    <property type="component" value="Unassembled WGS sequence"/>
</dbReference>
<gene>
    <name evidence="1" type="ORF">SAMN05444920_1317</name>
</gene>
<keyword evidence="2" id="KW-1185">Reference proteome</keyword>
<reference evidence="1 2" key="1">
    <citation type="submission" date="2016-10" db="EMBL/GenBank/DDBJ databases">
        <authorList>
            <person name="de Groot N.N."/>
        </authorList>
    </citation>
    <scope>NUCLEOTIDE SEQUENCE [LARGE SCALE GENOMIC DNA]</scope>
    <source>
        <strain evidence="1 2">CGMCC 4.7037</strain>
    </source>
</reference>
<protein>
    <submittedName>
        <fullName evidence="1">Uncharacterized protein</fullName>
    </submittedName>
</protein>
<name>A0A1H6F1B6_9ACTN</name>